<dbReference type="Gene3D" id="1.10.4040.10">
    <property type="entry name" value="Penicillinase repressor domain"/>
    <property type="match status" value="1"/>
</dbReference>
<dbReference type="Proteomes" id="UP000295673">
    <property type="component" value="Unassembled WGS sequence"/>
</dbReference>
<reference evidence="5 6" key="1">
    <citation type="submission" date="2019-03" db="EMBL/GenBank/DDBJ databases">
        <title>Genomic Encyclopedia of Archaeal and Bacterial Type Strains, Phase II (KMG-II): from individual species to whole genera.</title>
        <authorList>
            <person name="Goeker M."/>
        </authorList>
    </citation>
    <scope>NUCLEOTIDE SEQUENCE [LARGE SCALE GENOMIC DNA]</scope>
    <source>
        <strain evidence="5 6">DSM 26433</strain>
    </source>
</reference>
<accession>A0A4R1NKF1</accession>
<dbReference type="InterPro" id="IPR036390">
    <property type="entry name" value="WH_DNA-bd_sf"/>
</dbReference>
<name>A0A4R1NKF1_9RHOB</name>
<dbReference type="Gene3D" id="1.10.10.10">
    <property type="entry name" value="Winged helix-like DNA-binding domain superfamily/Winged helix DNA-binding domain"/>
    <property type="match status" value="1"/>
</dbReference>
<evidence type="ECO:0000256" key="2">
    <source>
        <dbReference type="ARBA" id="ARBA00023015"/>
    </source>
</evidence>
<dbReference type="SUPFAM" id="SSF46785">
    <property type="entry name" value="Winged helix' DNA-binding domain"/>
    <property type="match status" value="1"/>
</dbReference>
<evidence type="ECO:0000313" key="5">
    <source>
        <dbReference type="EMBL" id="TCL08787.1"/>
    </source>
</evidence>
<dbReference type="InterPro" id="IPR005650">
    <property type="entry name" value="BlaI_family"/>
</dbReference>
<dbReference type="PIRSF" id="PIRSF019455">
    <property type="entry name" value="CopR_AtkY"/>
    <property type="match status" value="1"/>
</dbReference>
<organism evidence="5 6">
    <name type="scientific">Shimia isoporae</name>
    <dbReference type="NCBI Taxonomy" id="647720"/>
    <lineage>
        <taxon>Bacteria</taxon>
        <taxon>Pseudomonadati</taxon>
        <taxon>Pseudomonadota</taxon>
        <taxon>Alphaproteobacteria</taxon>
        <taxon>Rhodobacterales</taxon>
        <taxon>Roseobacteraceae</taxon>
    </lineage>
</organism>
<dbReference type="EMBL" id="SMGR01000001">
    <property type="protein sequence ID" value="TCL08787.1"/>
    <property type="molecule type" value="Genomic_DNA"/>
</dbReference>
<gene>
    <name evidence="5" type="ORF">BXY66_0827</name>
</gene>
<comment type="caution">
    <text evidence="5">The sequence shown here is derived from an EMBL/GenBank/DDBJ whole genome shotgun (WGS) entry which is preliminary data.</text>
</comment>
<evidence type="ECO:0000256" key="4">
    <source>
        <dbReference type="ARBA" id="ARBA00023163"/>
    </source>
</evidence>
<evidence type="ECO:0000313" key="6">
    <source>
        <dbReference type="Proteomes" id="UP000295673"/>
    </source>
</evidence>
<dbReference type="InterPro" id="IPR036388">
    <property type="entry name" value="WH-like_DNA-bd_sf"/>
</dbReference>
<keyword evidence="6" id="KW-1185">Reference proteome</keyword>
<dbReference type="GO" id="GO:0045892">
    <property type="term" value="P:negative regulation of DNA-templated transcription"/>
    <property type="evidence" value="ECO:0007669"/>
    <property type="project" value="InterPro"/>
</dbReference>
<protein>
    <submittedName>
        <fullName evidence="5">Putative transcriptional regulator</fullName>
    </submittedName>
</protein>
<dbReference type="GO" id="GO:0003677">
    <property type="term" value="F:DNA binding"/>
    <property type="evidence" value="ECO:0007669"/>
    <property type="project" value="UniProtKB-KW"/>
</dbReference>
<comment type="similarity">
    <text evidence="1">Belongs to the BlaI transcriptional regulatory family.</text>
</comment>
<keyword evidence="3" id="KW-0238">DNA-binding</keyword>
<sequence length="141" mass="15927">MAKIQLKPDSHSMRRKQDNSLLTEVELEFMNVVWETGGGTVRELLAELNKAQERAYTSVATILKIMEQKGFLSSERKDRSLVYRPAVPKAEYQSTHLKDLSSKLFNGTPAAMVARLVDDEDVTDAMLEEMRALLDQRLGGK</sequence>
<keyword evidence="2" id="KW-0805">Transcription regulation</keyword>
<dbReference type="AlphaFoldDB" id="A0A4R1NKF1"/>
<evidence type="ECO:0000256" key="1">
    <source>
        <dbReference type="ARBA" id="ARBA00011046"/>
    </source>
</evidence>
<dbReference type="Pfam" id="PF03965">
    <property type="entry name" value="Penicillinase_R"/>
    <property type="match status" value="1"/>
</dbReference>
<keyword evidence="4" id="KW-0804">Transcription</keyword>
<proteinExistence type="inferred from homology"/>
<evidence type="ECO:0000256" key="3">
    <source>
        <dbReference type="ARBA" id="ARBA00023125"/>
    </source>
</evidence>